<reference evidence="1" key="1">
    <citation type="journal article" date="2020" name="mSystems">
        <title>Genome- and Community-Level Interaction Insights into Carbon Utilization and Element Cycling Functions of Hydrothermarchaeota in Hydrothermal Sediment.</title>
        <authorList>
            <person name="Zhou Z."/>
            <person name="Liu Y."/>
            <person name="Xu W."/>
            <person name="Pan J."/>
            <person name="Luo Z.H."/>
            <person name="Li M."/>
        </authorList>
    </citation>
    <scope>NUCLEOTIDE SEQUENCE [LARGE SCALE GENOMIC DNA]</scope>
    <source>
        <strain evidence="1">SpSt-716</strain>
    </source>
</reference>
<dbReference type="AlphaFoldDB" id="A0A7V4DFW5"/>
<dbReference type="PIRSF" id="PIRSF016897">
    <property type="entry name" value="GlpP"/>
    <property type="match status" value="1"/>
</dbReference>
<dbReference type="EMBL" id="DTEN01000112">
    <property type="protein sequence ID" value="HGI74583.1"/>
    <property type="molecule type" value="Genomic_DNA"/>
</dbReference>
<organism evidence="1">
    <name type="scientific">Candidatus Caldatribacterium californiense</name>
    <dbReference type="NCBI Taxonomy" id="1454726"/>
    <lineage>
        <taxon>Bacteria</taxon>
        <taxon>Pseudomonadati</taxon>
        <taxon>Atribacterota</taxon>
        <taxon>Atribacteria</taxon>
        <taxon>Atribacterales</taxon>
        <taxon>Candidatus Caldatribacteriaceae</taxon>
        <taxon>Candidatus Caldatribacterium</taxon>
    </lineage>
</organism>
<proteinExistence type="predicted"/>
<dbReference type="Pfam" id="PF04309">
    <property type="entry name" value="G3P_antiterm"/>
    <property type="match status" value="1"/>
</dbReference>
<name>A0A7V4DFW5_9BACT</name>
<accession>A0A7V4DFW5</accession>
<dbReference type="PANTHER" id="PTHR35787">
    <property type="entry name" value="GLYCEROL UPTAKE OPERON ANTITERMINATOR REGULATORY PROTEIN"/>
    <property type="match status" value="1"/>
</dbReference>
<sequence>MSRIDELLRGFPVIGALRSTNTKDLREEDLRFCPVYFILEGDIFEARRLVAFADDRVAFFLHLDLFGGIAPDEAGFLLLRELFPRVKGIISTRARTLTLARRMEFMTIFRLFCIDSESLRTGLKVIQEVGPDAVEILPGIVFPKICRFLPLEGFPPVICGGFIRTPKEVREILKSGALAVSTSAKDLWRMNEALKEYRQR</sequence>
<gene>
    <name evidence="1" type="ORF">ENU96_02740</name>
</gene>
<protein>
    <submittedName>
        <fullName evidence="1">Glycerol-3-phosphate responsive antiterminator</fullName>
    </submittedName>
</protein>
<comment type="caution">
    <text evidence="1">The sequence shown here is derived from an EMBL/GenBank/DDBJ whole genome shotgun (WGS) entry which is preliminary data.</text>
</comment>
<dbReference type="PANTHER" id="PTHR35787:SF1">
    <property type="entry name" value="GLYCEROL UPTAKE OPERON ANTITERMINATOR REGULATORY PROTEIN"/>
    <property type="match status" value="1"/>
</dbReference>
<dbReference type="Gene3D" id="3.20.20.70">
    <property type="entry name" value="Aldolase class I"/>
    <property type="match status" value="1"/>
</dbReference>
<dbReference type="SUPFAM" id="SSF110391">
    <property type="entry name" value="GlpP-like"/>
    <property type="match status" value="1"/>
</dbReference>
<dbReference type="GO" id="GO:0006071">
    <property type="term" value="P:glycerol metabolic process"/>
    <property type="evidence" value="ECO:0007669"/>
    <property type="project" value="InterPro"/>
</dbReference>
<dbReference type="GO" id="GO:0006355">
    <property type="term" value="P:regulation of DNA-templated transcription"/>
    <property type="evidence" value="ECO:0007669"/>
    <property type="project" value="InterPro"/>
</dbReference>
<evidence type="ECO:0000313" key="1">
    <source>
        <dbReference type="EMBL" id="HGI74583.1"/>
    </source>
</evidence>
<dbReference type="InterPro" id="IPR013785">
    <property type="entry name" value="Aldolase_TIM"/>
</dbReference>
<dbReference type="InterPro" id="IPR006699">
    <property type="entry name" value="GlpP"/>
</dbReference>